<reference evidence="3" key="3">
    <citation type="submission" date="2020-06" db="EMBL/GenBank/DDBJ databases">
        <authorList>
            <person name="Arumugam K."/>
            <person name="Besarab I."/>
            <person name="Haryono M."/>
            <person name="Bagci C."/>
            <person name="Beier S."/>
            <person name="Buchfink B."/>
            <person name="Gorska A."/>
            <person name="Qiu G."/>
            <person name="Huson D.H."/>
            <person name="Williams R.B."/>
        </authorList>
    </citation>
    <scope>NUCLEOTIDE SEQUENCE</scope>
    <source>
        <strain evidence="3">SSA1</strain>
    </source>
</reference>
<evidence type="ECO:0000313" key="5">
    <source>
        <dbReference type="Proteomes" id="UP000509684"/>
    </source>
</evidence>
<sequence length="89" mass="9923">MPTTDEGEDCANEWNASAHDQEVRPSRLVAIASACARLHHHRLQQGCLYGKHLFVGRRAEPGFLYAGSDVRFDDLEKLCRGASRERNGA</sequence>
<organism evidence="2 4">
    <name type="scientific">Candidatus Accumulibacter cognatus</name>
    <dbReference type="NCBI Taxonomy" id="2954383"/>
    <lineage>
        <taxon>Bacteria</taxon>
        <taxon>Pseudomonadati</taxon>
        <taxon>Pseudomonadota</taxon>
        <taxon>Betaproteobacteria</taxon>
        <taxon>Candidatus Accumulibacter</taxon>
    </lineage>
</organism>
<keyword evidence="4" id="KW-1185">Reference proteome</keyword>
<accession>A0A080M119</accession>
<reference evidence="2 4" key="1">
    <citation type="submission" date="2014-02" db="EMBL/GenBank/DDBJ databases">
        <title>Expanding our view of genomic diversity in Candidatus Accumulibacter clades.</title>
        <authorList>
            <person name="Skennerton C.T."/>
            <person name="Barr J.J."/>
            <person name="Slater F.R."/>
            <person name="Bond P.L."/>
            <person name="Tyson G.W."/>
        </authorList>
    </citation>
    <scope>NUCLEOTIDE SEQUENCE [LARGE SCALE GENOMIC DNA]</scope>
    <source>
        <strain evidence="4">SK-02</strain>
    </source>
</reference>
<proteinExistence type="predicted"/>
<dbReference type="EMBL" id="CP058708">
    <property type="protein sequence ID" value="QLH50984.1"/>
    <property type="molecule type" value="Genomic_DNA"/>
</dbReference>
<evidence type="ECO:0000313" key="2">
    <source>
        <dbReference type="EMBL" id="KFB74933.1"/>
    </source>
</evidence>
<dbReference type="AlphaFoldDB" id="A0A080M119"/>
<accession>A0A7D5SFY1</accession>
<gene>
    <name evidence="2" type="ORF">AW06_004068</name>
    <name evidence="3" type="ORF">HWD57_15175</name>
</gene>
<dbReference type="KEGG" id="acog:HWD57_15175"/>
<evidence type="ECO:0000313" key="3">
    <source>
        <dbReference type="EMBL" id="QLH50984.1"/>
    </source>
</evidence>
<protein>
    <submittedName>
        <fullName evidence="2">Uncharacterized protein</fullName>
    </submittedName>
</protein>
<name>A0A080M119_9PROT</name>
<evidence type="ECO:0000313" key="4">
    <source>
        <dbReference type="Proteomes" id="UP000021315"/>
    </source>
</evidence>
<dbReference type="Proteomes" id="UP000509684">
    <property type="component" value="Chromosome"/>
</dbReference>
<feature type="compositionally biased region" description="Acidic residues" evidence="1">
    <location>
        <begin position="1"/>
        <end position="11"/>
    </location>
</feature>
<dbReference type="Proteomes" id="UP000021315">
    <property type="component" value="Unassembled WGS sequence"/>
</dbReference>
<dbReference type="Pfam" id="PF06293">
    <property type="entry name" value="Kdo"/>
    <property type="match status" value="1"/>
</dbReference>
<dbReference type="STRING" id="1453999.AW06_004068"/>
<evidence type="ECO:0000256" key="1">
    <source>
        <dbReference type="SAM" id="MobiDB-lite"/>
    </source>
</evidence>
<dbReference type="EMBL" id="JDST02000113">
    <property type="protein sequence ID" value="KFB74933.1"/>
    <property type="molecule type" value="Genomic_DNA"/>
</dbReference>
<feature type="region of interest" description="Disordered" evidence="1">
    <location>
        <begin position="1"/>
        <end position="20"/>
    </location>
</feature>
<reference evidence="3 5" key="2">
    <citation type="journal article" date="2019" name="Microbiome">
        <title>Annotated bacterial chromosomes from frame-shift-corrected long-read metagenomic data.</title>
        <authorList>
            <person name="Arumugam K."/>
            <person name="Bagci C."/>
            <person name="Bessarab I."/>
            <person name="Beier S."/>
            <person name="Buchfink B."/>
            <person name="Gorska A."/>
            <person name="Qiu G."/>
            <person name="Huson D.H."/>
            <person name="Williams R.B.H."/>
        </authorList>
    </citation>
    <scope>NUCLEOTIDE SEQUENCE [LARGE SCALE GENOMIC DNA]</scope>
    <source>
        <strain evidence="3">SSA1</strain>
    </source>
</reference>